<dbReference type="PANTHER" id="PTHR34386:SF1">
    <property type="entry name" value="GLUTAREDOXIN-LIKE PROTEIN NRDH"/>
    <property type="match status" value="1"/>
</dbReference>
<feature type="domain" description="Glutaredoxin" evidence="1">
    <location>
        <begin position="6"/>
        <end position="65"/>
    </location>
</feature>
<protein>
    <submittedName>
        <fullName evidence="2">NrdH-redoxin</fullName>
    </submittedName>
</protein>
<dbReference type="PROSITE" id="PS51354">
    <property type="entry name" value="GLUTAREDOXIN_2"/>
    <property type="match status" value="1"/>
</dbReference>
<evidence type="ECO:0000313" key="2">
    <source>
        <dbReference type="EMBL" id="PIR85246.1"/>
    </source>
</evidence>
<dbReference type="GO" id="GO:0009055">
    <property type="term" value="F:electron transfer activity"/>
    <property type="evidence" value="ECO:0007669"/>
    <property type="project" value="TreeGrafter"/>
</dbReference>
<comment type="caution">
    <text evidence="2">The sequence shown here is derived from an EMBL/GenBank/DDBJ whole genome shotgun (WGS) entry which is preliminary data.</text>
</comment>
<evidence type="ECO:0000259" key="1">
    <source>
        <dbReference type="Pfam" id="PF00462"/>
    </source>
</evidence>
<proteinExistence type="predicted"/>
<dbReference type="InterPro" id="IPR036249">
    <property type="entry name" value="Thioredoxin-like_sf"/>
</dbReference>
<dbReference type="CDD" id="cd02976">
    <property type="entry name" value="NrdH"/>
    <property type="match status" value="1"/>
</dbReference>
<dbReference type="Proteomes" id="UP000229315">
    <property type="component" value="Unassembled WGS sequence"/>
</dbReference>
<accession>A0A2H0UHV0</accession>
<dbReference type="GO" id="GO:0045454">
    <property type="term" value="P:cell redox homeostasis"/>
    <property type="evidence" value="ECO:0007669"/>
    <property type="project" value="TreeGrafter"/>
</dbReference>
<dbReference type="Pfam" id="PF00462">
    <property type="entry name" value="Glutaredoxin"/>
    <property type="match status" value="1"/>
</dbReference>
<sequence>MDKKDVIIYSTPSCHFCQLSKEFFADNGVEYTNHDVSTDLEKRQEMIDMTGQMGVPVIKIGNDVVIGFDKEKLSELLELGA</sequence>
<evidence type="ECO:0000313" key="3">
    <source>
        <dbReference type="Proteomes" id="UP000229315"/>
    </source>
</evidence>
<dbReference type="SUPFAM" id="SSF52833">
    <property type="entry name" value="Thioredoxin-like"/>
    <property type="match status" value="1"/>
</dbReference>
<reference evidence="3" key="1">
    <citation type="submission" date="2017-09" db="EMBL/GenBank/DDBJ databases">
        <title>Depth-based differentiation of microbial function through sediment-hosted aquifers and enrichment of novel symbionts in the deep terrestrial subsurface.</title>
        <authorList>
            <person name="Probst A.J."/>
            <person name="Ladd B."/>
            <person name="Jarett J.K."/>
            <person name="Geller-Mcgrath D.E."/>
            <person name="Sieber C.M.K."/>
            <person name="Emerson J.B."/>
            <person name="Anantharaman K."/>
            <person name="Thomas B.C."/>
            <person name="Malmstrom R."/>
            <person name="Stieglmeier M."/>
            <person name="Klingl A."/>
            <person name="Woyke T."/>
            <person name="Ryan C.M."/>
            <person name="Banfield J.F."/>
        </authorList>
    </citation>
    <scope>NUCLEOTIDE SEQUENCE [LARGE SCALE GENOMIC DNA]</scope>
</reference>
<gene>
    <name evidence="2" type="ORF">COU15_01760</name>
</gene>
<dbReference type="Gene3D" id="3.40.30.10">
    <property type="entry name" value="Glutaredoxin"/>
    <property type="match status" value="1"/>
</dbReference>
<dbReference type="InterPro" id="IPR051548">
    <property type="entry name" value="Grx-like_ET"/>
</dbReference>
<dbReference type="EMBL" id="PFBH01000013">
    <property type="protein sequence ID" value="PIR85246.1"/>
    <property type="molecule type" value="Genomic_DNA"/>
</dbReference>
<dbReference type="PANTHER" id="PTHR34386">
    <property type="entry name" value="GLUTAREDOXIN"/>
    <property type="match status" value="1"/>
</dbReference>
<dbReference type="AlphaFoldDB" id="A0A2H0UHV0"/>
<name>A0A2H0UHV0_9BACT</name>
<organism evidence="2 3">
    <name type="scientific">Candidatus Kaiserbacteria bacterium CG10_big_fil_rev_8_21_14_0_10_45_20</name>
    <dbReference type="NCBI Taxonomy" id="1974607"/>
    <lineage>
        <taxon>Bacteria</taxon>
        <taxon>Candidatus Kaiseribacteriota</taxon>
    </lineage>
</organism>
<dbReference type="InterPro" id="IPR002109">
    <property type="entry name" value="Glutaredoxin"/>
</dbReference>